<evidence type="ECO:0000256" key="1">
    <source>
        <dbReference type="SAM" id="SignalP"/>
    </source>
</evidence>
<dbReference type="PANTHER" id="PTHR33831:SF5">
    <property type="entry name" value="OS07G0102300 PROTEIN"/>
    <property type="match status" value="1"/>
</dbReference>
<gene>
    <name evidence="4" type="ORF">CDL15_Pgr010688</name>
</gene>
<feature type="signal peptide" evidence="1">
    <location>
        <begin position="1"/>
        <end position="27"/>
    </location>
</feature>
<proteinExistence type="predicted"/>
<dbReference type="InterPro" id="IPR059003">
    <property type="entry name" value="At1g61900_C"/>
</dbReference>
<organism evidence="4 5">
    <name type="scientific">Punica granatum</name>
    <name type="common">Pomegranate</name>
    <dbReference type="NCBI Taxonomy" id="22663"/>
    <lineage>
        <taxon>Eukaryota</taxon>
        <taxon>Viridiplantae</taxon>
        <taxon>Streptophyta</taxon>
        <taxon>Embryophyta</taxon>
        <taxon>Tracheophyta</taxon>
        <taxon>Spermatophyta</taxon>
        <taxon>Magnoliopsida</taxon>
        <taxon>eudicotyledons</taxon>
        <taxon>Gunneridae</taxon>
        <taxon>Pentapetalae</taxon>
        <taxon>rosids</taxon>
        <taxon>malvids</taxon>
        <taxon>Myrtales</taxon>
        <taxon>Lythraceae</taxon>
        <taxon>Punica</taxon>
    </lineage>
</organism>
<evidence type="ECO:0000259" key="2">
    <source>
        <dbReference type="Pfam" id="PF19160"/>
    </source>
</evidence>
<feature type="domain" description="SPARK" evidence="2">
    <location>
        <begin position="74"/>
        <end position="222"/>
    </location>
</feature>
<reference evidence="5" key="1">
    <citation type="journal article" date="2017" name="Plant J.">
        <title>The pomegranate (Punica granatum L.) genome and the genomics of punicalagin biosynthesis.</title>
        <authorList>
            <person name="Qin G."/>
            <person name="Xu C."/>
            <person name="Ming R."/>
            <person name="Tang H."/>
            <person name="Guyot R."/>
            <person name="Kramer E.M."/>
            <person name="Hu Y."/>
            <person name="Yi X."/>
            <person name="Qi Y."/>
            <person name="Xu X."/>
            <person name="Gao Z."/>
            <person name="Pan H."/>
            <person name="Jian J."/>
            <person name="Tian Y."/>
            <person name="Yue Z."/>
            <person name="Xu Y."/>
        </authorList>
    </citation>
    <scope>NUCLEOTIDE SEQUENCE [LARGE SCALE GENOMIC DNA]</scope>
    <source>
        <strain evidence="5">cv. Dabenzi</strain>
    </source>
</reference>
<keyword evidence="1" id="KW-0732">Signal</keyword>
<sequence length="470" mass="51074">MGVLSLSPSLRAHFFLLLLLFLHGCCCSPLRVDEAAMNPLIPEISPSGSPQPFLPLPSPSPLSPFTNSTAPKLSGLCALNFTAAKSLMHTTSVDCYSAFAPFLANVMCCPQLAATLTILVGQSSKFTNLLALNETHAKYCLSDIEQILAGQGAASNLNEICSVRASILTEASCPVKDVFEFESTLESSKLLRACERIDPVKECCDAVCQNAMLEAATKIALKTSDVLAQQLTATDHSSRIDDCKRVVARWLVSKLDPFLAKEILRGLSNCDINKACPLLFPELKLVEKSCRDGITNETACCNSMESYVSHLQKQSFITNLQALDCASSLGMKLRKLNITKNIYSLCQISLKDFSLQESGCLLPSLPSDATFDKFTGVSFLCDLNDNIPAPWPSSLQMPTSSCNKSEFITIKIPALPAATSAQSGITARYLSFSSPYVSNMPFVMFDLFWLAIQLINCMSDHLLQALTVKD</sequence>
<dbReference type="AlphaFoldDB" id="A0A218XNV3"/>
<dbReference type="PANTHER" id="PTHR33831">
    <property type="entry name" value="GPI-ANCHORED PROTEIN"/>
    <property type="match status" value="1"/>
</dbReference>
<dbReference type="Proteomes" id="UP000197138">
    <property type="component" value="Unassembled WGS sequence"/>
</dbReference>
<protein>
    <submittedName>
        <fullName evidence="4">Uncharacterized protein</fullName>
    </submittedName>
</protein>
<comment type="caution">
    <text evidence="4">The sequence shown here is derived from an EMBL/GenBank/DDBJ whole genome shotgun (WGS) entry which is preliminary data.</text>
</comment>
<name>A0A218XNV3_PUNGR</name>
<accession>A0A218XNV3</accession>
<dbReference type="InterPro" id="IPR040336">
    <property type="entry name" value="At1g61900-like"/>
</dbReference>
<dbReference type="GO" id="GO:0005886">
    <property type="term" value="C:plasma membrane"/>
    <property type="evidence" value="ECO:0007669"/>
    <property type="project" value="TreeGrafter"/>
</dbReference>
<dbReference type="InterPro" id="IPR043891">
    <property type="entry name" value="SPARK"/>
</dbReference>
<evidence type="ECO:0000259" key="3">
    <source>
        <dbReference type="Pfam" id="PF26584"/>
    </source>
</evidence>
<feature type="chain" id="PRO_5012668363" evidence="1">
    <location>
        <begin position="28"/>
        <end position="470"/>
    </location>
</feature>
<evidence type="ECO:0000313" key="4">
    <source>
        <dbReference type="EMBL" id="OWM86346.1"/>
    </source>
</evidence>
<dbReference type="Pfam" id="PF26584">
    <property type="entry name" value="At1g61900"/>
    <property type="match status" value="1"/>
</dbReference>
<feature type="domain" description="At1g61900-like C-terminal" evidence="3">
    <location>
        <begin position="274"/>
        <end position="347"/>
    </location>
</feature>
<evidence type="ECO:0000313" key="5">
    <source>
        <dbReference type="Proteomes" id="UP000197138"/>
    </source>
</evidence>
<dbReference type="EMBL" id="MTKT01001085">
    <property type="protein sequence ID" value="OWM86346.1"/>
    <property type="molecule type" value="Genomic_DNA"/>
</dbReference>
<dbReference type="Pfam" id="PF19160">
    <property type="entry name" value="SPARK"/>
    <property type="match status" value="1"/>
</dbReference>